<dbReference type="Proteomes" id="UP000192284">
    <property type="component" value="Unassembled WGS sequence"/>
</dbReference>
<dbReference type="AlphaFoldDB" id="A0A1X0A282"/>
<evidence type="ECO:0000313" key="2">
    <source>
        <dbReference type="Proteomes" id="UP000192284"/>
    </source>
</evidence>
<evidence type="ECO:0000313" key="1">
    <source>
        <dbReference type="EMBL" id="ORA23836.1"/>
    </source>
</evidence>
<protein>
    <submittedName>
        <fullName evidence="1">Uncharacterized protein</fullName>
    </submittedName>
</protein>
<dbReference type="RefSeq" id="WP_083112296.1">
    <property type="nucleotide sequence ID" value="NZ_JACKTS010000016.1"/>
</dbReference>
<keyword evidence="2" id="KW-1185">Reference proteome</keyword>
<organism evidence="1 2">
    <name type="scientific">Mycobacterium angelicum</name>
    <dbReference type="NCBI Taxonomy" id="470074"/>
    <lineage>
        <taxon>Bacteria</taxon>
        <taxon>Bacillati</taxon>
        <taxon>Actinomycetota</taxon>
        <taxon>Actinomycetes</taxon>
        <taxon>Mycobacteriales</taxon>
        <taxon>Mycobacteriaceae</taxon>
        <taxon>Mycobacterium</taxon>
    </lineage>
</organism>
<proteinExistence type="predicted"/>
<comment type="caution">
    <text evidence="1">The sequence shown here is derived from an EMBL/GenBank/DDBJ whole genome shotgun (WGS) entry which is preliminary data.</text>
</comment>
<gene>
    <name evidence="1" type="ORF">BST12_06680</name>
</gene>
<name>A0A1X0A282_MYCAN</name>
<accession>A0A1X0A282</accession>
<sequence length="68" mass="7535">MSQALDVILLKEIGLSSIVMDGEPVHLLHVRNLRGDSATFALGQEHLSALILRAQECLTKGIEYEFEN</sequence>
<reference evidence="1 2" key="1">
    <citation type="submission" date="2017-02" db="EMBL/GenBank/DDBJ databases">
        <title>The new phylogeny of genus Mycobacterium.</title>
        <authorList>
            <person name="Tortoli E."/>
            <person name="Trovato A."/>
            <person name="Cirillo D.M."/>
        </authorList>
    </citation>
    <scope>NUCLEOTIDE SEQUENCE [LARGE SCALE GENOMIC DNA]</scope>
    <source>
        <strain evidence="1 2">DSM 45057</strain>
    </source>
</reference>
<dbReference type="EMBL" id="MVHE01000006">
    <property type="protein sequence ID" value="ORA23836.1"/>
    <property type="molecule type" value="Genomic_DNA"/>
</dbReference>